<dbReference type="STRING" id="1817768.A3A87_03845"/>
<dbReference type="EMBL" id="MFTC01000001">
    <property type="protein sequence ID" value="OGI52947.1"/>
    <property type="molecule type" value="Genomic_DNA"/>
</dbReference>
<proteinExistence type="predicted"/>
<reference evidence="1 2" key="1">
    <citation type="journal article" date="2016" name="Nat. Commun.">
        <title>Thousands of microbial genomes shed light on interconnected biogeochemical processes in an aquifer system.</title>
        <authorList>
            <person name="Anantharaman K."/>
            <person name="Brown C.T."/>
            <person name="Hug L.A."/>
            <person name="Sharon I."/>
            <person name="Castelle C.J."/>
            <person name="Probst A.J."/>
            <person name="Thomas B.C."/>
            <person name="Singh A."/>
            <person name="Wilkins M.J."/>
            <person name="Karaoz U."/>
            <person name="Brodie E.L."/>
            <person name="Williams K.H."/>
            <person name="Hubbard S.S."/>
            <person name="Banfield J.F."/>
        </authorList>
    </citation>
    <scope>NUCLEOTIDE SEQUENCE [LARGE SCALE GENOMIC DNA]</scope>
</reference>
<protein>
    <recommendedName>
        <fullName evidence="3">Outer membrane protein beta-barrel domain-containing protein</fullName>
    </recommendedName>
</protein>
<dbReference type="Proteomes" id="UP000179037">
    <property type="component" value="Unassembled WGS sequence"/>
</dbReference>
<organism evidence="1 2">
    <name type="scientific">Candidatus Muproteobacteria bacterium RIFCSPLOWO2_01_FULL_60_18</name>
    <dbReference type="NCBI Taxonomy" id="1817768"/>
    <lineage>
        <taxon>Bacteria</taxon>
        <taxon>Pseudomonadati</taxon>
        <taxon>Pseudomonadota</taxon>
        <taxon>Candidatus Muproteobacteria</taxon>
    </lineage>
</organism>
<evidence type="ECO:0000313" key="2">
    <source>
        <dbReference type="Proteomes" id="UP000179037"/>
    </source>
</evidence>
<evidence type="ECO:0008006" key="3">
    <source>
        <dbReference type="Google" id="ProtNLM"/>
    </source>
</evidence>
<comment type="caution">
    <text evidence="1">The sequence shown here is derived from an EMBL/GenBank/DDBJ whole genome shotgun (WGS) entry which is preliminary data.</text>
</comment>
<sequence length="204" mass="21653">MLPLPAAVAYAEDIGVNLKAGTLGVGVEISRSFGEKFSLGLGFNSYDHKTTDSASDIDYDFKFDLQSVALLANYHPFGGTFRFTGGVLYNKNELDLTGKPSGSSYVINGVTYTAAQVGTLNGKLTFNSTAPYLGIGWGNRPGAKVGVSADIGVLYQGSPKLALTATGAAAGLTSDLEQERRSAEADLSDFKWYPALSFGVYFRF</sequence>
<name>A0A1F6U6D9_9PROT</name>
<dbReference type="Gene3D" id="2.40.160.170">
    <property type="match status" value="1"/>
</dbReference>
<dbReference type="AlphaFoldDB" id="A0A1F6U6D9"/>
<gene>
    <name evidence="1" type="ORF">A3A87_03845</name>
</gene>
<accession>A0A1F6U6D9</accession>
<evidence type="ECO:0000313" key="1">
    <source>
        <dbReference type="EMBL" id="OGI52947.1"/>
    </source>
</evidence>
<dbReference type="SUPFAM" id="SSF56935">
    <property type="entry name" value="Porins"/>
    <property type="match status" value="1"/>
</dbReference>